<dbReference type="EMBL" id="MU266466">
    <property type="protein sequence ID" value="KAH7922964.1"/>
    <property type="molecule type" value="Genomic_DNA"/>
</dbReference>
<name>A0ACB8BBG8_9AGAM</name>
<keyword evidence="1" id="KW-0378">Hydrolase</keyword>
<sequence length="360" mass="39252">MCASTRARRVTLPQGHDDVTALLLAIYLENIDLLGVSSVHGNSSAYWTSKNAARCLHAFGAPNDVLVYPGAAKPLTRKVLYASDIHGEDGLGGVIGLLDPLSDELQSLYATRADGTPINALEGMAEAVRKAWDKGAGQQVTIVSCGPMTNIALFVSVYPDLLCAIEEFVFMGGGVGMGNRTSAAEFNIVCDPEACQIVLECDVKKVMMPLNVTHTAIVTKDLHCQLRSPDSSSPLKDEELPPSKTNLRNMLSTLIVFFAETYRTTFGFQEGPPLHDALTIAYVANPELFKTKRHRVDVELHGEHTAGETVVDMWDYRSCDDTWGVNGKNCLVVEAVEVNQFFDMLFKCIAECDKVSPLNH</sequence>
<organism evidence="1 2">
    <name type="scientific">Leucogyrophana mollusca</name>
    <dbReference type="NCBI Taxonomy" id="85980"/>
    <lineage>
        <taxon>Eukaryota</taxon>
        <taxon>Fungi</taxon>
        <taxon>Dikarya</taxon>
        <taxon>Basidiomycota</taxon>
        <taxon>Agaricomycotina</taxon>
        <taxon>Agaricomycetes</taxon>
        <taxon>Agaricomycetidae</taxon>
        <taxon>Boletales</taxon>
        <taxon>Boletales incertae sedis</taxon>
        <taxon>Leucogyrophana</taxon>
    </lineage>
</organism>
<reference evidence="1" key="1">
    <citation type="journal article" date="2021" name="New Phytol.">
        <title>Evolutionary innovations through gain and loss of genes in the ectomycorrhizal Boletales.</title>
        <authorList>
            <person name="Wu G."/>
            <person name="Miyauchi S."/>
            <person name="Morin E."/>
            <person name="Kuo A."/>
            <person name="Drula E."/>
            <person name="Varga T."/>
            <person name="Kohler A."/>
            <person name="Feng B."/>
            <person name="Cao Y."/>
            <person name="Lipzen A."/>
            <person name="Daum C."/>
            <person name="Hundley H."/>
            <person name="Pangilinan J."/>
            <person name="Johnson J."/>
            <person name="Barry K."/>
            <person name="LaButti K."/>
            <person name="Ng V."/>
            <person name="Ahrendt S."/>
            <person name="Min B."/>
            <person name="Choi I.G."/>
            <person name="Park H."/>
            <person name="Plett J.M."/>
            <person name="Magnuson J."/>
            <person name="Spatafora J.W."/>
            <person name="Nagy L.G."/>
            <person name="Henrissat B."/>
            <person name="Grigoriev I.V."/>
            <person name="Yang Z.L."/>
            <person name="Xu J."/>
            <person name="Martin F.M."/>
        </authorList>
    </citation>
    <scope>NUCLEOTIDE SEQUENCE</scope>
    <source>
        <strain evidence="1">KUC20120723A-06</strain>
    </source>
</reference>
<evidence type="ECO:0000313" key="2">
    <source>
        <dbReference type="Proteomes" id="UP000790709"/>
    </source>
</evidence>
<evidence type="ECO:0000313" key="1">
    <source>
        <dbReference type="EMBL" id="KAH7922964.1"/>
    </source>
</evidence>
<gene>
    <name evidence="1" type="ORF">BV22DRAFT_615637</name>
</gene>
<comment type="caution">
    <text evidence="1">The sequence shown here is derived from an EMBL/GenBank/DDBJ whole genome shotgun (WGS) entry which is preliminary data.</text>
</comment>
<keyword evidence="2" id="KW-1185">Reference proteome</keyword>
<dbReference type="Proteomes" id="UP000790709">
    <property type="component" value="Unassembled WGS sequence"/>
</dbReference>
<accession>A0ACB8BBG8</accession>
<proteinExistence type="predicted"/>
<protein>
    <submittedName>
        <fullName evidence="1">Inosine/uridine-preferring nucleoside hydrolase</fullName>
    </submittedName>
</protein>